<evidence type="ECO:0000256" key="2">
    <source>
        <dbReference type="ARBA" id="ARBA00006486"/>
    </source>
</evidence>
<sequence>MSQSESGQVHIHKLVTPRDREVEEAGAVMNRYSRMITQRPTAGAGQAQLYATGLKEEDMSKAQVGITSFGYDGNPCNMHINDLAAKVKEGVWRAGLVGSIFNTIGVSDAMPMGSAGMSFSLPSRDIIADSIETVMSALWYDANVSIPGCDKNMPGCMMAISRLNRPAIVVYGGTMKRGKGTLGACANRDLDIGNALECNGEFISGKINEEERKDIIRHACPGAGACGGMFTANTMSSAIEALGMSLPYSSSVPAEDPAKIQECLRVGPAIRNLIQKNIRPKDILTPKAFENALTVIMVLGGSTNAVLHMLAMAKAADVPLTIDDIQAISSKTPFLANLRPSGKYIMEDLHDMGGTPAVLKYLWENGLIHGDCMTVTGKTMAENLAEVDGLKEGQDILRPLSDPIKPTGHLTILRGNLAPEGAVAKITGKEGLSFTGIARVFDEEDEIFRALEENRIPKGSVVVVRYQGPKGGPGMPEMCRFLKPTAAIMGAGLGKDVALITDGRFSGASHGFIIGHICPEAQVGGPIALVQDGDEITIDATTRDIKVNVSDEELAQRKKAWKPKPPKYTKGALARYAMTVKSASEGAVTDEW</sequence>
<keyword evidence="7" id="KW-0408">Iron</keyword>
<keyword evidence="9" id="KW-0456">Lyase</keyword>
<dbReference type="Pfam" id="PF00920">
    <property type="entry name" value="ILVD_EDD_N"/>
    <property type="match status" value="1"/>
</dbReference>
<evidence type="ECO:0000256" key="1">
    <source>
        <dbReference type="ARBA" id="ARBA00001946"/>
    </source>
</evidence>
<comment type="catalytic activity">
    <reaction evidence="16">
        <text>(2R,3R)-2,3-dihydroxy-3-methylpentanoate = (S)-3-methyl-2-oxopentanoate + H2O</text>
        <dbReference type="Rhea" id="RHEA:27694"/>
        <dbReference type="ChEBI" id="CHEBI:15377"/>
        <dbReference type="ChEBI" id="CHEBI:35146"/>
        <dbReference type="ChEBI" id="CHEBI:49258"/>
        <dbReference type="EC" id="4.2.1.9"/>
    </reaction>
    <physiologicalReaction direction="left-to-right" evidence="16">
        <dbReference type="Rhea" id="RHEA:27695"/>
    </physiologicalReaction>
</comment>
<dbReference type="SUPFAM" id="SSF143975">
    <property type="entry name" value="IlvD/EDD N-terminal domain-like"/>
    <property type="match status" value="1"/>
</dbReference>
<organism evidence="19 20">
    <name type="scientific">Lichtheimia ornata</name>
    <dbReference type="NCBI Taxonomy" id="688661"/>
    <lineage>
        <taxon>Eukaryota</taxon>
        <taxon>Fungi</taxon>
        <taxon>Fungi incertae sedis</taxon>
        <taxon>Mucoromycota</taxon>
        <taxon>Mucoromycotina</taxon>
        <taxon>Mucoromycetes</taxon>
        <taxon>Mucorales</taxon>
        <taxon>Lichtheimiaceae</taxon>
        <taxon>Lichtheimia</taxon>
    </lineage>
</organism>
<dbReference type="PROSITE" id="PS00886">
    <property type="entry name" value="ILVD_EDD_1"/>
    <property type="match status" value="1"/>
</dbReference>
<dbReference type="EMBL" id="JARTCD010000039">
    <property type="protein sequence ID" value="KAJ8656532.1"/>
    <property type="molecule type" value="Genomic_DNA"/>
</dbReference>
<dbReference type="InterPro" id="IPR050165">
    <property type="entry name" value="DHAD_IlvD/Edd"/>
</dbReference>
<dbReference type="InterPro" id="IPR042096">
    <property type="entry name" value="Dihydro-acid_dehy_C"/>
</dbReference>
<dbReference type="NCBIfam" id="NF002068">
    <property type="entry name" value="PRK00911.1"/>
    <property type="match status" value="1"/>
</dbReference>
<evidence type="ECO:0000256" key="10">
    <source>
        <dbReference type="ARBA" id="ARBA00023304"/>
    </source>
</evidence>
<evidence type="ECO:0000256" key="12">
    <source>
        <dbReference type="ARBA" id="ARBA00029436"/>
    </source>
</evidence>
<evidence type="ECO:0000256" key="13">
    <source>
        <dbReference type="ARBA" id="ARBA00029437"/>
    </source>
</evidence>
<evidence type="ECO:0000259" key="17">
    <source>
        <dbReference type="Pfam" id="PF00920"/>
    </source>
</evidence>
<evidence type="ECO:0000256" key="3">
    <source>
        <dbReference type="ARBA" id="ARBA00022605"/>
    </source>
</evidence>
<dbReference type="RefSeq" id="XP_058341445.1">
    <property type="nucleotide sequence ID" value="XM_058487867.1"/>
</dbReference>
<keyword evidence="10" id="KW-0100">Branched-chain amino acid biosynthesis</keyword>
<dbReference type="GO" id="GO:0009082">
    <property type="term" value="P:branched-chain amino acid biosynthetic process"/>
    <property type="evidence" value="ECO:0007669"/>
    <property type="project" value="UniProtKB-KW"/>
</dbReference>
<proteinExistence type="inferred from homology"/>
<dbReference type="PANTHER" id="PTHR21000">
    <property type="entry name" value="DIHYDROXY-ACID DEHYDRATASE DAD"/>
    <property type="match status" value="1"/>
</dbReference>
<evidence type="ECO:0000256" key="7">
    <source>
        <dbReference type="ARBA" id="ARBA00023004"/>
    </source>
</evidence>
<comment type="pathway">
    <text evidence="13">Amino-acid biosynthesis; L-isoleucine biosynthesis; L-isoleucine from 2-oxobutanoate: step 3/4.</text>
</comment>
<name>A0AAD7UZT8_9FUNG</name>
<dbReference type="InterPro" id="IPR037237">
    <property type="entry name" value="IlvD/EDD_N"/>
</dbReference>
<dbReference type="GO" id="GO:0004160">
    <property type="term" value="F:dihydroxy-acid dehydratase activity"/>
    <property type="evidence" value="ECO:0007669"/>
    <property type="project" value="UniProtKB-EC"/>
</dbReference>
<evidence type="ECO:0000256" key="15">
    <source>
        <dbReference type="ARBA" id="ARBA00034078"/>
    </source>
</evidence>
<comment type="catalytic activity">
    <reaction evidence="11">
        <text>(2R)-2,3-dihydroxy-3-methylbutanoate = 3-methyl-2-oxobutanoate + H2O</text>
        <dbReference type="Rhea" id="RHEA:24809"/>
        <dbReference type="ChEBI" id="CHEBI:11851"/>
        <dbReference type="ChEBI" id="CHEBI:15377"/>
        <dbReference type="ChEBI" id="CHEBI:49072"/>
        <dbReference type="EC" id="4.2.1.9"/>
    </reaction>
    <physiologicalReaction direction="left-to-right" evidence="11">
        <dbReference type="Rhea" id="RHEA:24810"/>
    </physiologicalReaction>
</comment>
<evidence type="ECO:0000313" key="19">
    <source>
        <dbReference type="EMBL" id="KAJ8656532.1"/>
    </source>
</evidence>
<evidence type="ECO:0000313" key="20">
    <source>
        <dbReference type="Proteomes" id="UP001234581"/>
    </source>
</evidence>
<dbReference type="Gene3D" id="3.50.30.80">
    <property type="entry name" value="IlvD/EDD C-terminal domain-like"/>
    <property type="match status" value="1"/>
</dbReference>
<dbReference type="GO" id="GO:0008652">
    <property type="term" value="P:amino acid biosynthetic process"/>
    <property type="evidence" value="ECO:0007669"/>
    <property type="project" value="UniProtKB-KW"/>
</dbReference>
<comment type="caution">
    <text evidence="19">The sequence shown here is derived from an EMBL/GenBank/DDBJ whole genome shotgun (WGS) entry which is preliminary data.</text>
</comment>
<keyword evidence="6" id="KW-0460">Magnesium</keyword>
<dbReference type="Pfam" id="PF24877">
    <property type="entry name" value="ILV_EDD_C"/>
    <property type="match status" value="1"/>
</dbReference>
<dbReference type="Proteomes" id="UP001234581">
    <property type="component" value="Unassembled WGS sequence"/>
</dbReference>
<dbReference type="AlphaFoldDB" id="A0AAD7UZT8"/>
<keyword evidence="5" id="KW-0479">Metal-binding</keyword>
<evidence type="ECO:0000259" key="18">
    <source>
        <dbReference type="Pfam" id="PF24877"/>
    </source>
</evidence>
<keyword evidence="3" id="KW-0028">Amino-acid biosynthesis</keyword>
<dbReference type="NCBIfam" id="TIGR00110">
    <property type="entry name" value="ilvD"/>
    <property type="match status" value="1"/>
</dbReference>
<evidence type="ECO:0000256" key="14">
    <source>
        <dbReference type="ARBA" id="ARBA00029490"/>
    </source>
</evidence>
<dbReference type="SUPFAM" id="SSF52016">
    <property type="entry name" value="LeuD/IlvD-like"/>
    <property type="match status" value="1"/>
</dbReference>
<keyword evidence="20" id="KW-1185">Reference proteome</keyword>
<gene>
    <name evidence="19" type="ORF">O0I10_007855</name>
</gene>
<dbReference type="GeneID" id="83215262"/>
<dbReference type="PROSITE" id="PS00887">
    <property type="entry name" value="ILVD_EDD_2"/>
    <property type="match status" value="1"/>
</dbReference>
<dbReference type="GO" id="GO:0046872">
    <property type="term" value="F:metal ion binding"/>
    <property type="evidence" value="ECO:0007669"/>
    <property type="project" value="UniProtKB-KW"/>
</dbReference>
<keyword evidence="4" id="KW-0001">2Fe-2S</keyword>
<reference evidence="19 20" key="1">
    <citation type="submission" date="2023-03" db="EMBL/GenBank/DDBJ databases">
        <title>Genome sequence of Lichtheimia ornata CBS 291.66.</title>
        <authorList>
            <person name="Mohabir J.T."/>
            <person name="Shea T.P."/>
            <person name="Kurbessoian T."/>
            <person name="Berby B."/>
            <person name="Fontaine J."/>
            <person name="Livny J."/>
            <person name="Gnirke A."/>
            <person name="Stajich J.E."/>
            <person name="Cuomo C.A."/>
        </authorList>
    </citation>
    <scope>NUCLEOTIDE SEQUENCE [LARGE SCALE GENOMIC DNA]</scope>
    <source>
        <strain evidence="19">CBS 291.66</strain>
    </source>
</reference>
<feature type="domain" description="Dihydroxy-acid/6-phosphogluconate dehydratase C-terminal" evidence="18">
    <location>
        <begin position="395"/>
        <end position="587"/>
    </location>
</feature>
<evidence type="ECO:0000256" key="4">
    <source>
        <dbReference type="ARBA" id="ARBA00022714"/>
    </source>
</evidence>
<dbReference type="InterPro" id="IPR056740">
    <property type="entry name" value="ILV_EDD_C"/>
</dbReference>
<evidence type="ECO:0000256" key="5">
    <source>
        <dbReference type="ARBA" id="ARBA00022723"/>
    </source>
</evidence>
<dbReference type="InterPro" id="IPR020558">
    <property type="entry name" value="DiOHA_6PGluconate_deHydtase_CS"/>
</dbReference>
<evidence type="ECO:0000256" key="9">
    <source>
        <dbReference type="ARBA" id="ARBA00023239"/>
    </source>
</evidence>
<evidence type="ECO:0000256" key="6">
    <source>
        <dbReference type="ARBA" id="ARBA00022842"/>
    </source>
</evidence>
<dbReference type="FunFam" id="3.50.30.80:FF:000001">
    <property type="entry name" value="Dihydroxy-acid dehydratase"/>
    <property type="match status" value="1"/>
</dbReference>
<dbReference type="EC" id="4.2.1.9" evidence="14"/>
<evidence type="ECO:0000256" key="16">
    <source>
        <dbReference type="ARBA" id="ARBA00052865"/>
    </source>
</evidence>
<dbReference type="GO" id="GO:0051537">
    <property type="term" value="F:2 iron, 2 sulfur cluster binding"/>
    <property type="evidence" value="ECO:0007669"/>
    <property type="project" value="UniProtKB-KW"/>
</dbReference>
<comment type="cofactor">
    <cofactor evidence="15">
        <name>[2Fe-2S] cluster</name>
        <dbReference type="ChEBI" id="CHEBI:190135"/>
    </cofactor>
</comment>
<evidence type="ECO:0000256" key="8">
    <source>
        <dbReference type="ARBA" id="ARBA00023014"/>
    </source>
</evidence>
<feature type="domain" description="Dihydroxy-acid/6-phosphogluconate dehydratase N-terminal" evidence="17">
    <location>
        <begin position="61"/>
        <end position="383"/>
    </location>
</feature>
<accession>A0AAD7UZT8</accession>
<dbReference type="InterPro" id="IPR000581">
    <property type="entry name" value="ILV_EDD_N"/>
</dbReference>
<comment type="similarity">
    <text evidence="2">Belongs to the IlvD/Edd family.</text>
</comment>
<keyword evidence="8" id="KW-0411">Iron-sulfur</keyword>
<dbReference type="HAMAP" id="MF_00012">
    <property type="entry name" value="IlvD"/>
    <property type="match status" value="1"/>
</dbReference>
<protein>
    <recommendedName>
        <fullName evidence="14">dihydroxy-acid dehydratase</fullName>
        <ecNumber evidence="14">4.2.1.9</ecNumber>
    </recommendedName>
</protein>
<evidence type="ECO:0000256" key="11">
    <source>
        <dbReference type="ARBA" id="ARBA00029304"/>
    </source>
</evidence>
<dbReference type="InterPro" id="IPR004404">
    <property type="entry name" value="DihydroxyA_deHydtase"/>
</dbReference>
<dbReference type="PANTHER" id="PTHR21000:SF5">
    <property type="entry name" value="DIHYDROXY-ACID DEHYDRATASE, MITOCHONDRIAL"/>
    <property type="match status" value="1"/>
</dbReference>
<comment type="pathway">
    <text evidence="12">Amino-acid biosynthesis; L-valine biosynthesis; L-valine from pyruvate: step 3/4.</text>
</comment>
<comment type="cofactor">
    <cofactor evidence="1">
        <name>Mg(2+)</name>
        <dbReference type="ChEBI" id="CHEBI:18420"/>
    </cofactor>
</comment>